<dbReference type="InterPro" id="IPR027417">
    <property type="entry name" value="P-loop_NTPase"/>
</dbReference>
<keyword evidence="1" id="KW-1188">Viral release from host cell</keyword>
<keyword evidence="4" id="KW-1185">Reference proteome</keyword>
<dbReference type="Gene3D" id="3.40.50.300">
    <property type="entry name" value="P-loop containing nucleotide triphosphate hydrolases"/>
    <property type="match status" value="1"/>
</dbReference>
<dbReference type="Pfam" id="PF17289">
    <property type="entry name" value="Terminase_6C"/>
    <property type="match status" value="1"/>
</dbReference>
<feature type="domain" description="Terminase large subunit gp17-like C-terminal" evidence="2">
    <location>
        <begin position="249"/>
        <end position="390"/>
    </location>
</feature>
<name>A0A2G1VM73_9FLAO</name>
<evidence type="ECO:0000256" key="1">
    <source>
        <dbReference type="ARBA" id="ARBA00022612"/>
    </source>
</evidence>
<dbReference type="OrthoDB" id="479677at2"/>
<accession>A0A2G1VM73</accession>
<dbReference type="Proteomes" id="UP000229433">
    <property type="component" value="Unassembled WGS sequence"/>
</dbReference>
<dbReference type="RefSeq" id="WP_099647658.1">
    <property type="nucleotide sequence ID" value="NZ_KZ319306.1"/>
</dbReference>
<evidence type="ECO:0000313" key="4">
    <source>
        <dbReference type="Proteomes" id="UP000229433"/>
    </source>
</evidence>
<gene>
    <name evidence="3" type="ORF">CJ305_17810</name>
</gene>
<evidence type="ECO:0000313" key="3">
    <source>
        <dbReference type="EMBL" id="PHQ27861.1"/>
    </source>
</evidence>
<organism evidence="3 4">
    <name type="scientific">Leeuwenhoekiella nanhaiensis</name>
    <dbReference type="NCBI Taxonomy" id="1655491"/>
    <lineage>
        <taxon>Bacteria</taxon>
        <taxon>Pseudomonadati</taxon>
        <taxon>Bacteroidota</taxon>
        <taxon>Flavobacteriia</taxon>
        <taxon>Flavobacteriales</taxon>
        <taxon>Flavobacteriaceae</taxon>
        <taxon>Leeuwenhoekiella</taxon>
    </lineage>
</organism>
<dbReference type="EMBL" id="NQXA01000026">
    <property type="protein sequence ID" value="PHQ27861.1"/>
    <property type="molecule type" value="Genomic_DNA"/>
</dbReference>
<reference evidence="3 4" key="1">
    <citation type="submission" date="2017-08" db="EMBL/GenBank/DDBJ databases">
        <title>The whole genome shortgun sequences of strain Leeuwenhoekiella nanhaiensis G18 from the South China Sea.</title>
        <authorList>
            <person name="Liu Q."/>
        </authorList>
    </citation>
    <scope>NUCLEOTIDE SEQUENCE [LARGE SCALE GENOMIC DNA]</scope>
    <source>
        <strain evidence="3 4">G18</strain>
    </source>
</reference>
<proteinExistence type="predicted"/>
<dbReference type="InterPro" id="IPR035421">
    <property type="entry name" value="Terminase_6C"/>
</dbReference>
<comment type="caution">
    <text evidence="3">The sequence shown here is derived from an EMBL/GenBank/DDBJ whole genome shotgun (WGS) entry which is preliminary data.</text>
</comment>
<dbReference type="AlphaFoldDB" id="A0A2G1VM73"/>
<dbReference type="Pfam" id="PF03237">
    <property type="entry name" value="Terminase_6N"/>
    <property type="match status" value="1"/>
</dbReference>
<evidence type="ECO:0000259" key="2">
    <source>
        <dbReference type="Pfam" id="PF17289"/>
    </source>
</evidence>
<protein>
    <recommendedName>
        <fullName evidence="2">Terminase large subunit gp17-like C-terminal domain-containing protein</fullName>
    </recommendedName>
</protein>
<dbReference type="Gene3D" id="3.30.420.280">
    <property type="match status" value="1"/>
</dbReference>
<sequence>MPQQTVDIAVLPHQMEFIASNATHTGIVGGFGSGKSKAGTIKTVEKKKEYPGINVAYYLPTYPLIKDIAFPNFKEYLDQQGIPYVLNETDKEFRTPLGKIILRSMDKADTIVGYEVGYSLIDEADILPKKKMRDVFVKIAGRNRKPLPDGAVNCIDMVSTPEGFKFLYDFFVRDNKPNRKLIKAKTKDNPFLPESYIETLMDIYTEQELEAYLNGEFVNLNSGSVYYAFDRKVNHSDREMKPGEILHVGMDFNITKMSATIRVTDGPVSTAVAEITNAYDTADMISILKERYSKHTIVVYPDASGNARNTAGESDIKLLKKARFKVIHAPKNPSVRDRITTVNGSFKNAKGEITNFINTNNCPELTEAYERLPYKNGVPDKESGFDHITDGDGYCVYTIKKKTSFTRANAG</sequence>